<keyword evidence="4 7" id="KW-0812">Transmembrane</keyword>
<protein>
    <submittedName>
        <fullName evidence="8">DoxX family protein</fullName>
    </submittedName>
</protein>
<feature type="transmembrane region" description="Helical" evidence="7">
    <location>
        <begin position="46"/>
        <end position="67"/>
    </location>
</feature>
<dbReference type="PANTHER" id="PTHR33452">
    <property type="entry name" value="OXIDOREDUCTASE CATD-RELATED"/>
    <property type="match status" value="1"/>
</dbReference>
<evidence type="ECO:0000313" key="8">
    <source>
        <dbReference type="EMBL" id="XAM17398.1"/>
    </source>
</evidence>
<evidence type="ECO:0000256" key="3">
    <source>
        <dbReference type="ARBA" id="ARBA00022475"/>
    </source>
</evidence>
<dbReference type="RefSeq" id="WP_343353076.1">
    <property type="nucleotide sequence ID" value="NZ_CP145316.1"/>
</dbReference>
<dbReference type="Proteomes" id="UP001434737">
    <property type="component" value="Chromosome"/>
</dbReference>
<keyword evidence="3" id="KW-1003">Cell membrane</keyword>
<evidence type="ECO:0000256" key="2">
    <source>
        <dbReference type="ARBA" id="ARBA00006679"/>
    </source>
</evidence>
<dbReference type="PANTHER" id="PTHR33452:SF1">
    <property type="entry name" value="INNER MEMBRANE PROTEIN YPHA-RELATED"/>
    <property type="match status" value="1"/>
</dbReference>
<dbReference type="Pfam" id="PF07681">
    <property type="entry name" value="DoxX"/>
    <property type="match status" value="1"/>
</dbReference>
<evidence type="ECO:0000256" key="6">
    <source>
        <dbReference type="ARBA" id="ARBA00023136"/>
    </source>
</evidence>
<reference evidence="8 9" key="1">
    <citation type="submission" date="2024-02" db="EMBL/GenBank/DDBJ databases">
        <title>Genome and pathogenicity analysis of Helicobacter mastomyrinus isolated from mice.</title>
        <authorList>
            <person name="Zhu L."/>
        </authorList>
    </citation>
    <scope>NUCLEOTIDE SEQUENCE [LARGE SCALE GENOMIC DNA]</scope>
    <source>
        <strain evidence="8 9">Hm-17</strain>
    </source>
</reference>
<evidence type="ECO:0000256" key="7">
    <source>
        <dbReference type="SAM" id="Phobius"/>
    </source>
</evidence>
<keyword evidence="6 7" id="KW-0472">Membrane</keyword>
<evidence type="ECO:0000256" key="5">
    <source>
        <dbReference type="ARBA" id="ARBA00022989"/>
    </source>
</evidence>
<dbReference type="InterPro" id="IPR032808">
    <property type="entry name" value="DoxX"/>
</dbReference>
<comment type="subcellular location">
    <subcellularLocation>
        <location evidence="1">Cell membrane</location>
        <topology evidence="1">Multi-pass membrane protein</topology>
    </subcellularLocation>
</comment>
<proteinExistence type="inferred from homology"/>
<gene>
    <name evidence="8" type="ORF">V3I05_06830</name>
</gene>
<feature type="transmembrane region" description="Helical" evidence="7">
    <location>
        <begin position="7"/>
        <end position="26"/>
    </location>
</feature>
<organism evidence="8 9">
    <name type="scientific">Helicobacter mastomyrinus</name>
    <dbReference type="NCBI Taxonomy" id="287948"/>
    <lineage>
        <taxon>Bacteria</taxon>
        <taxon>Pseudomonadati</taxon>
        <taxon>Campylobacterota</taxon>
        <taxon>Epsilonproteobacteria</taxon>
        <taxon>Campylobacterales</taxon>
        <taxon>Helicobacteraceae</taxon>
        <taxon>Helicobacter</taxon>
    </lineage>
</organism>
<comment type="similarity">
    <text evidence="2">Belongs to the DoxX family.</text>
</comment>
<feature type="transmembrane region" description="Helical" evidence="7">
    <location>
        <begin position="74"/>
        <end position="95"/>
    </location>
</feature>
<dbReference type="EMBL" id="CP145316">
    <property type="protein sequence ID" value="XAM17398.1"/>
    <property type="molecule type" value="Genomic_DNA"/>
</dbReference>
<accession>A0ABZ3F2N1</accession>
<dbReference type="InterPro" id="IPR051907">
    <property type="entry name" value="DoxX-like_oxidoreductase"/>
</dbReference>
<feature type="transmembrane region" description="Helical" evidence="7">
    <location>
        <begin position="107"/>
        <end position="126"/>
    </location>
</feature>
<evidence type="ECO:0000256" key="4">
    <source>
        <dbReference type="ARBA" id="ARBA00022692"/>
    </source>
</evidence>
<keyword evidence="5 7" id="KW-1133">Transmembrane helix</keyword>
<sequence>MPYNQDLGKFILRLCVGGLMLFHGIHKILNGVGGVESLIADQGLPGFLAYGVYITEVLAPIMILIGYQVRIAAIVEALGMVVAIYSVQGFDIFALNNQGAWVIESQLLFMLPCIALALIGGGKYGVSFRS</sequence>
<keyword evidence="9" id="KW-1185">Reference proteome</keyword>
<evidence type="ECO:0000256" key="1">
    <source>
        <dbReference type="ARBA" id="ARBA00004651"/>
    </source>
</evidence>
<name>A0ABZ3F2N1_9HELI</name>
<evidence type="ECO:0000313" key="9">
    <source>
        <dbReference type="Proteomes" id="UP001434737"/>
    </source>
</evidence>